<evidence type="ECO:0000313" key="3">
    <source>
        <dbReference type="EMBL" id="EKS37731.1"/>
    </source>
</evidence>
<dbReference type="SUPFAM" id="SSF158791">
    <property type="entry name" value="MgtE N-terminal domain-like"/>
    <property type="match status" value="1"/>
</dbReference>
<organism evidence="3 4">
    <name type="scientific">Afipia clevelandensis ATCC 49720</name>
    <dbReference type="NCBI Taxonomy" id="883079"/>
    <lineage>
        <taxon>Bacteria</taxon>
        <taxon>Pseudomonadati</taxon>
        <taxon>Pseudomonadota</taxon>
        <taxon>Alphaproteobacteria</taxon>
        <taxon>Hyphomicrobiales</taxon>
        <taxon>Nitrobacteraceae</taxon>
        <taxon>Afipia</taxon>
    </lineage>
</organism>
<keyword evidence="4" id="KW-1185">Reference proteome</keyword>
<feature type="region of interest" description="Disordered" evidence="2">
    <location>
        <begin position="218"/>
        <end position="256"/>
    </location>
</feature>
<dbReference type="PATRIC" id="fig|883079.3.peg.1720"/>
<evidence type="ECO:0000313" key="4">
    <source>
        <dbReference type="Proteomes" id="UP000001095"/>
    </source>
</evidence>
<gene>
    <name evidence="3" type="ORF">HMPREF9696_01681</name>
</gene>
<evidence type="ECO:0000256" key="1">
    <source>
        <dbReference type="SAM" id="Coils"/>
    </source>
</evidence>
<evidence type="ECO:0000256" key="2">
    <source>
        <dbReference type="SAM" id="MobiDB-lite"/>
    </source>
</evidence>
<feature type="coiled-coil region" evidence="1">
    <location>
        <begin position="110"/>
        <end position="154"/>
    </location>
</feature>
<feature type="compositionally biased region" description="Basic and acidic residues" evidence="2">
    <location>
        <begin position="220"/>
        <end position="234"/>
    </location>
</feature>
<protein>
    <recommendedName>
        <fullName evidence="5">Magnesium transporter MgtE intracellular domain-containing protein</fullName>
    </recommendedName>
</protein>
<name>K8P8A9_9BRAD</name>
<dbReference type="RefSeq" id="WP_002712547.1">
    <property type="nucleotide sequence ID" value="NZ_KB375281.1"/>
</dbReference>
<dbReference type="EMBL" id="AGWY01000007">
    <property type="protein sequence ID" value="EKS37731.1"/>
    <property type="molecule type" value="Genomic_DNA"/>
</dbReference>
<dbReference type="Proteomes" id="UP000001095">
    <property type="component" value="Unassembled WGS sequence"/>
</dbReference>
<comment type="caution">
    <text evidence="3">The sequence shown here is derived from an EMBL/GenBank/DDBJ whole genome shotgun (WGS) entry which is preliminary data.</text>
</comment>
<sequence>MKSVLRDIRLIPILLIATCCLVVLKVSGLLLEGGYILGDDMPKPKSWAQENLGFPSTGKMLDTSDITGSVPAKKEEKPAAPVPAAAPPPPDDIVYPDPNRPITSSERAVLESLQARRQEIEARAREIDIRESLMKSAEKRIEGKLEEMKATEARVSVAGQQKNEQDSARFKGLVTMYEAMKPKDAAKVFDRLELSVLFEIASQIAPRKMSDIMGQMQPEAAERLTVEMARRSTGERSASAGDLPKIEGRPQTPPRN</sequence>
<reference evidence="3 4" key="1">
    <citation type="submission" date="2012-04" db="EMBL/GenBank/DDBJ databases">
        <title>The Genome Sequence of Afipia clevelandensis ATCC 49720.</title>
        <authorList>
            <consortium name="The Broad Institute Genome Sequencing Platform"/>
            <person name="Earl A."/>
            <person name="Ward D."/>
            <person name="Feldgarden M."/>
            <person name="Gevers D."/>
            <person name="Huys G."/>
            <person name="Walker B."/>
            <person name="Young S.K."/>
            <person name="Zeng Q."/>
            <person name="Gargeya S."/>
            <person name="Fitzgerald M."/>
            <person name="Haas B."/>
            <person name="Abouelleil A."/>
            <person name="Alvarado L."/>
            <person name="Arachchi H.M."/>
            <person name="Berlin A."/>
            <person name="Chapman S.B."/>
            <person name="Goldberg J."/>
            <person name="Griggs A."/>
            <person name="Gujja S."/>
            <person name="Hansen M."/>
            <person name="Howarth C."/>
            <person name="Imamovic A."/>
            <person name="Larimer J."/>
            <person name="McCowen C."/>
            <person name="Montmayeur A."/>
            <person name="Murphy C."/>
            <person name="Neiman D."/>
            <person name="Pearson M."/>
            <person name="Priest M."/>
            <person name="Roberts A."/>
            <person name="Saif S."/>
            <person name="Shea T."/>
            <person name="Sisk P."/>
            <person name="Sykes S."/>
            <person name="Wortman J."/>
            <person name="Nusbaum C."/>
            <person name="Birren B."/>
        </authorList>
    </citation>
    <scope>NUCLEOTIDE SEQUENCE [LARGE SCALE GENOMIC DNA]</scope>
    <source>
        <strain evidence="3 4">ATCC 49720</strain>
    </source>
</reference>
<dbReference type="AlphaFoldDB" id="K8P8A9"/>
<feature type="region of interest" description="Disordered" evidence="2">
    <location>
        <begin position="50"/>
        <end position="93"/>
    </location>
</feature>
<feature type="compositionally biased region" description="Pro residues" evidence="2">
    <location>
        <begin position="80"/>
        <end position="91"/>
    </location>
</feature>
<proteinExistence type="predicted"/>
<dbReference type="OrthoDB" id="9791432at2"/>
<dbReference type="HOGENOM" id="CLU_075493_1_0_5"/>
<evidence type="ECO:0008006" key="5">
    <source>
        <dbReference type="Google" id="ProtNLM"/>
    </source>
</evidence>
<keyword evidence="1" id="KW-0175">Coiled coil</keyword>
<accession>K8P8A9</accession>